<dbReference type="Proteomes" id="UP000019030">
    <property type="component" value="Chromosome"/>
</dbReference>
<keyword evidence="2" id="KW-1185">Reference proteome</keyword>
<dbReference type="HOGENOM" id="CLU_116190_1_0_6"/>
<dbReference type="KEGG" id="sfo:Z042_14560"/>
<name>W0LAE2_9GAMM</name>
<dbReference type="STRING" id="1441930.Z042_14560"/>
<evidence type="ECO:0000313" key="2">
    <source>
        <dbReference type="Proteomes" id="UP000019030"/>
    </source>
</evidence>
<dbReference type="Gene3D" id="2.30.110.20">
    <property type="entry name" value="Hcp1-like"/>
    <property type="match status" value="1"/>
</dbReference>
<dbReference type="Pfam" id="PF05638">
    <property type="entry name" value="T6SS_HCP"/>
    <property type="match status" value="1"/>
</dbReference>
<organism evidence="1 2">
    <name type="scientific">Chania multitudinisentens RB-25</name>
    <dbReference type="NCBI Taxonomy" id="1441930"/>
    <lineage>
        <taxon>Bacteria</taxon>
        <taxon>Pseudomonadati</taxon>
        <taxon>Pseudomonadota</taxon>
        <taxon>Gammaproteobacteria</taxon>
        <taxon>Enterobacterales</taxon>
        <taxon>Yersiniaceae</taxon>
        <taxon>Chania</taxon>
    </lineage>
</organism>
<dbReference type="InterPro" id="IPR008514">
    <property type="entry name" value="T6SS_Hcp"/>
</dbReference>
<dbReference type="eggNOG" id="COG3157">
    <property type="taxonomic scope" value="Bacteria"/>
</dbReference>
<reference evidence="1 2" key="1">
    <citation type="submission" date="2014-01" db="EMBL/GenBank/DDBJ databases">
        <title>Isolation of Serratia multitudinisentens RB-25 from Ex-Landfill site.</title>
        <authorList>
            <person name="Robson E.H.J."/>
        </authorList>
    </citation>
    <scope>NUCLEOTIDE SEQUENCE [LARGE SCALE GENOMIC DNA]</scope>
    <source>
        <strain evidence="1 2">RB-25</strain>
    </source>
</reference>
<dbReference type="PANTHER" id="PTHR34319">
    <property type="entry name" value="MAJOR EXPORTED PROTEIN"/>
    <property type="match status" value="1"/>
</dbReference>
<dbReference type="AlphaFoldDB" id="W0LAE2"/>
<evidence type="ECO:0000313" key="1">
    <source>
        <dbReference type="EMBL" id="AHG20696.1"/>
    </source>
</evidence>
<dbReference type="PANTHER" id="PTHR34319:SF7">
    <property type="entry name" value="HNH ENDONUCLEASE DOMAIN-CONTAINING PROTEIN"/>
    <property type="match status" value="1"/>
</dbReference>
<proteinExistence type="predicted"/>
<dbReference type="InterPro" id="IPR036624">
    <property type="entry name" value="Hcp1-lik_sf"/>
</dbReference>
<dbReference type="SUPFAM" id="SSF141452">
    <property type="entry name" value="Hcp1-like"/>
    <property type="match status" value="1"/>
</dbReference>
<dbReference type="InterPro" id="IPR052947">
    <property type="entry name" value="T6SS_Hcp1_domain"/>
</dbReference>
<gene>
    <name evidence="1" type="ORF">Z042_14560</name>
</gene>
<dbReference type="RefSeq" id="WP_024910583.1">
    <property type="nucleotide sequence ID" value="NZ_CP007044.2"/>
</dbReference>
<dbReference type="PATRIC" id="fig|1441930.4.peg.2882"/>
<dbReference type="EMBL" id="CP007044">
    <property type="protein sequence ID" value="AHG20696.1"/>
    <property type="molecule type" value="Genomic_DNA"/>
</dbReference>
<accession>W0LAE2</accession>
<dbReference type="OrthoDB" id="6504831at2"/>
<sequence length="159" mass="17840">MANNIYVTITGKKQGLISAGCCTLDSIGNKYQSGHKDQTFVLQFDHAISRSQHTSHHPVKFCKPIDKSSPLLGIAITNNEELELLFDFYRTSQTGTQEKYYSIKLTGATLTNITVSYPHALTHADNQPEEMISIGYKSIDWKHHIAGTGGYSIWDERVY</sequence>
<protein>
    <submittedName>
        <fullName evidence="1">Hcp</fullName>
    </submittedName>
</protein>
<reference evidence="1 2" key="2">
    <citation type="submission" date="2015-03" db="EMBL/GenBank/DDBJ databases">
        <authorList>
            <person name="Chan K.-G."/>
        </authorList>
    </citation>
    <scope>NUCLEOTIDE SEQUENCE [LARGE SCALE GENOMIC DNA]</scope>
    <source>
        <strain evidence="1 2">RB-25</strain>
    </source>
</reference>
<dbReference type="NCBIfam" id="TIGR03344">
    <property type="entry name" value="VI_effect_Hcp1"/>
    <property type="match status" value="1"/>
</dbReference>